<accession>A0A1B1Y4F8</accession>
<dbReference type="RefSeq" id="WP_068824965.1">
    <property type="nucleotide sequence ID" value="NZ_CP014224.1"/>
</dbReference>
<dbReference type="OrthoDB" id="705595at2"/>
<feature type="transmembrane region" description="Helical" evidence="1">
    <location>
        <begin position="6"/>
        <end position="24"/>
    </location>
</feature>
<gene>
    <name evidence="2" type="ORF">AXE80_04815</name>
</gene>
<name>A0A1B1Y4F8_9FLAO</name>
<proteinExistence type="predicted"/>
<protein>
    <recommendedName>
        <fullName evidence="4">Lipocalin-like domain-containing protein</fullName>
    </recommendedName>
</protein>
<dbReference type="KEGG" id="wfu:AXE80_04815"/>
<dbReference type="Proteomes" id="UP000092967">
    <property type="component" value="Chromosome"/>
</dbReference>
<evidence type="ECO:0000256" key="1">
    <source>
        <dbReference type="SAM" id="Phobius"/>
    </source>
</evidence>
<evidence type="ECO:0008006" key="4">
    <source>
        <dbReference type="Google" id="ProtNLM"/>
    </source>
</evidence>
<dbReference type="EMBL" id="CP014224">
    <property type="protein sequence ID" value="ANW95640.1"/>
    <property type="molecule type" value="Genomic_DNA"/>
</dbReference>
<dbReference type="STRING" id="1790137.AXE80_04815"/>
<sequence>MKHKVLYIYGAIFFVCTLVVCLVLNNAKNPNDDIVGLWKEVAWKYEKTPSHYTLDFSNEDKQVITENMMIHKAEVWEFMPNGEIKLTQENGDVKLLNWRLKGRGHVLKLIENNVNNEHYNLYYVGENILELHFRTDLQAKGIVKLTFKRINKTEEYAQKI</sequence>
<reference evidence="2 3" key="1">
    <citation type="submission" date="2016-02" db="EMBL/GenBank/DDBJ databases">
        <authorList>
            <person name="Wen L."/>
            <person name="He K."/>
            <person name="Yang H."/>
        </authorList>
    </citation>
    <scope>NUCLEOTIDE SEQUENCE [LARGE SCALE GENOMIC DNA]</scope>
    <source>
        <strain evidence="2 3">CZ1127</strain>
    </source>
</reference>
<evidence type="ECO:0000313" key="2">
    <source>
        <dbReference type="EMBL" id="ANW95640.1"/>
    </source>
</evidence>
<keyword evidence="1" id="KW-0472">Membrane</keyword>
<keyword evidence="1" id="KW-1133">Transmembrane helix</keyword>
<organism evidence="2 3">
    <name type="scientific">Wenyingzhuangia fucanilytica</name>
    <dbReference type="NCBI Taxonomy" id="1790137"/>
    <lineage>
        <taxon>Bacteria</taxon>
        <taxon>Pseudomonadati</taxon>
        <taxon>Bacteroidota</taxon>
        <taxon>Flavobacteriia</taxon>
        <taxon>Flavobacteriales</taxon>
        <taxon>Flavobacteriaceae</taxon>
        <taxon>Wenyingzhuangia</taxon>
    </lineage>
</organism>
<evidence type="ECO:0000313" key="3">
    <source>
        <dbReference type="Proteomes" id="UP000092967"/>
    </source>
</evidence>
<dbReference type="AlphaFoldDB" id="A0A1B1Y4F8"/>
<keyword evidence="3" id="KW-1185">Reference proteome</keyword>
<keyword evidence="1" id="KW-0812">Transmembrane</keyword>